<organism evidence="2 3">
    <name type="scientific">Cellulomonas algicola</name>
    <dbReference type="NCBI Taxonomy" id="2071633"/>
    <lineage>
        <taxon>Bacteria</taxon>
        <taxon>Bacillati</taxon>
        <taxon>Actinomycetota</taxon>
        <taxon>Actinomycetes</taxon>
        <taxon>Micrococcales</taxon>
        <taxon>Cellulomonadaceae</taxon>
        <taxon>Cellulomonas</taxon>
    </lineage>
</organism>
<proteinExistence type="predicted"/>
<accession>A0A401V1N6</accession>
<evidence type="ECO:0000313" key="3">
    <source>
        <dbReference type="Proteomes" id="UP000288246"/>
    </source>
</evidence>
<comment type="caution">
    <text evidence="2">The sequence shown here is derived from an EMBL/GenBank/DDBJ whole genome shotgun (WGS) entry which is preliminary data.</text>
</comment>
<evidence type="ECO:0000313" key="2">
    <source>
        <dbReference type="EMBL" id="GCD20814.1"/>
    </source>
</evidence>
<feature type="region of interest" description="Disordered" evidence="1">
    <location>
        <begin position="1"/>
        <end position="20"/>
    </location>
</feature>
<gene>
    <name evidence="2" type="ORF">CTKZ_23760</name>
</gene>
<dbReference type="AlphaFoldDB" id="A0A401V1N6"/>
<evidence type="ECO:0000256" key="1">
    <source>
        <dbReference type="SAM" id="MobiDB-lite"/>
    </source>
</evidence>
<dbReference type="Proteomes" id="UP000288246">
    <property type="component" value="Unassembled WGS sequence"/>
</dbReference>
<feature type="compositionally biased region" description="Basic and acidic residues" evidence="1">
    <location>
        <begin position="1"/>
        <end position="12"/>
    </location>
</feature>
<dbReference type="EMBL" id="BHYL01000196">
    <property type="protein sequence ID" value="GCD20814.1"/>
    <property type="molecule type" value="Genomic_DNA"/>
</dbReference>
<reference evidence="2 3" key="1">
    <citation type="submission" date="2018-11" db="EMBL/GenBank/DDBJ databases">
        <title>Draft genome sequence of Cellulomonas takizawaensis strain TKZ-21.</title>
        <authorList>
            <person name="Yamamura H."/>
            <person name="Hayashi T."/>
            <person name="Hamada M."/>
            <person name="Serisawa Y."/>
            <person name="Matsuyama K."/>
            <person name="Nakagawa Y."/>
            <person name="Otoguro M."/>
            <person name="Yanagida F."/>
            <person name="Hayakawa M."/>
        </authorList>
    </citation>
    <scope>NUCLEOTIDE SEQUENCE [LARGE SCALE GENOMIC DNA]</scope>
    <source>
        <strain evidence="2 3">TKZ-21</strain>
    </source>
</reference>
<name>A0A401V1N6_9CELL</name>
<keyword evidence="3" id="KW-1185">Reference proteome</keyword>
<sequence length="212" mass="22241">MADAAGHHDPAPGRRRAGRRLQRDRLDFNAIAGDDGVDRDLGDEQTWNGVAQVASPGGQSCIPSMLSVDTAFDPAAWRAAGRTAEGLRVLVPVAGGNERSRAVRAWHEAEPWMWDGVTDEDVTGAVVSRRRVGTDQAFLAANALFAVEHPDGERPLGMIPSAASQVFADRSRGRCVAPDATDLPHAGLAWGVMASGCSRGRSGGVGPASRGP</sequence>
<protein>
    <submittedName>
        <fullName evidence="2">Uncharacterized protein</fullName>
    </submittedName>
</protein>